<dbReference type="EMBL" id="AP019376">
    <property type="protein sequence ID" value="BBH88063.1"/>
    <property type="molecule type" value="Genomic_DNA"/>
</dbReference>
<evidence type="ECO:0000313" key="2">
    <source>
        <dbReference type="EMBL" id="BBH88063.1"/>
    </source>
</evidence>
<evidence type="ECO:0000256" key="1">
    <source>
        <dbReference type="SAM" id="Coils"/>
    </source>
</evidence>
<proteinExistence type="predicted"/>
<accession>A0A455SHW2</accession>
<feature type="coiled-coil region" evidence="1">
    <location>
        <begin position="343"/>
        <end position="370"/>
    </location>
</feature>
<name>A0A455SHW2_9CHLR</name>
<protein>
    <submittedName>
        <fullName evidence="2">Uncharacterized protein</fullName>
    </submittedName>
</protein>
<reference evidence="2" key="1">
    <citation type="submission" date="2018-12" db="EMBL/GenBank/DDBJ databases">
        <title>Novel natural products biosynthetic potential of the class Ktedonobacteria.</title>
        <authorList>
            <person name="Zheng Y."/>
            <person name="Saitou A."/>
            <person name="Wang C.M."/>
            <person name="Toyoda A."/>
            <person name="Minakuchi Y."/>
            <person name="Sekiguchi Y."/>
            <person name="Ueda K."/>
            <person name="Takano H."/>
            <person name="Sakai Y."/>
            <person name="Yokota A."/>
            <person name="Yabe S."/>
        </authorList>
    </citation>
    <scope>NUCLEOTIDE SEQUENCE</scope>
    <source>
        <strain evidence="2">COM3</strain>
    </source>
</reference>
<sequence length="737" mass="83350">MKRVEIYADIVRIQPASASLPVNTRTVLIVARMLEVKEESIIVLDERSAGFFLYAQKVEGTLHFSHEANPSTIAWTLDHIPVQSVGVEVYTETGTIGHDPINRLNNEMVRWLRPTRNLLTTQFQLAAALFTGHVQETHDLLDWILFLTKDISDGKDLYRQAETLLARLLLLPSTAVFVPPLSLETYQQEATALFGTVKSYEQEYARFQDINSDLADRQAAVRLMIQQNNATIDAHHQLITQAQNLLSQAQEQAEQAKQKCEDQQYQTKLAKIEFERGLEEWQAEQKWNAMRRMFLAIGDFAISVGTAAATGGGSAAEAIASGLDALKAMLELVGETNAIYKEMARVLESMQHLEGLVQELENLMKSLLTLTSTDPDAIIEFPDFSLPNLDHISGQAEWDVFLAATDIYLQQALDKNIGGAMAYKLESTKLGIYGKAFLASQAAVVKAAQELWQLLVQAQISQSQQQPLEDYLNELEEREELHTALLQLLFQQQLNQKCWLFLALQNLIWAYQYETIIDRLEVPPITASALELEQALADVVVRLNRILEELNPPPQAADPRQLIEEIEAEHSNYDGVVETFKQHKEVTINVPLHDFSFRGLDRVRVKRWRCVLQGVPVPKGRRISLSLESSGIHTDRWQHEAYQFVARPSIRRFVYEEWHSGANKTIVDDVLGVEHAIFVDGEVAEEYKSHYARPTSFTQWTLRLDDTEGIVDLSTLQSLKLLWQVEAVITNPTAAQT</sequence>
<dbReference type="PANTHER" id="PTHR34714">
    <property type="entry name" value="EGF-LIKE DOMAIN-CONTAINING PROTEIN"/>
    <property type="match status" value="1"/>
</dbReference>
<organism evidence="2">
    <name type="scientific">Thermosporothrix sp. COM3</name>
    <dbReference type="NCBI Taxonomy" id="2490863"/>
    <lineage>
        <taxon>Bacteria</taxon>
        <taxon>Bacillati</taxon>
        <taxon>Chloroflexota</taxon>
        <taxon>Ktedonobacteria</taxon>
        <taxon>Ktedonobacterales</taxon>
        <taxon>Thermosporotrichaceae</taxon>
        <taxon>Thermosporothrix</taxon>
    </lineage>
</organism>
<gene>
    <name evidence="2" type="ORF">KTC_28140</name>
</gene>
<keyword evidence="1" id="KW-0175">Coiled coil</keyword>
<feature type="coiled-coil region" evidence="1">
    <location>
        <begin position="183"/>
        <end position="266"/>
    </location>
</feature>
<dbReference type="PANTHER" id="PTHR34714:SF2">
    <property type="entry name" value="EGF-LIKE DOMAIN-CONTAINING PROTEIN"/>
    <property type="match status" value="1"/>
</dbReference>
<dbReference type="AlphaFoldDB" id="A0A455SHW2"/>